<protein>
    <submittedName>
        <fullName evidence="1">Uncharacterized protein</fullName>
    </submittedName>
</protein>
<dbReference type="Proteomes" id="UP000507470">
    <property type="component" value="Unassembled WGS sequence"/>
</dbReference>
<reference evidence="1 2" key="1">
    <citation type="submission" date="2020-06" db="EMBL/GenBank/DDBJ databases">
        <authorList>
            <person name="Li R."/>
            <person name="Bekaert M."/>
        </authorList>
    </citation>
    <scope>NUCLEOTIDE SEQUENCE [LARGE SCALE GENOMIC DNA]</scope>
    <source>
        <strain evidence="2">wild</strain>
    </source>
</reference>
<dbReference type="EMBL" id="CACVKT020002094">
    <property type="protein sequence ID" value="CAC5374969.1"/>
    <property type="molecule type" value="Genomic_DNA"/>
</dbReference>
<dbReference type="AlphaFoldDB" id="A0A6J8AVU5"/>
<evidence type="ECO:0000313" key="1">
    <source>
        <dbReference type="EMBL" id="CAC5374969.1"/>
    </source>
</evidence>
<gene>
    <name evidence="1" type="ORF">MCOR_12172</name>
</gene>
<accession>A0A6J8AVU5</accession>
<proteinExistence type="predicted"/>
<dbReference type="CDD" id="cd19757">
    <property type="entry name" value="Bbox1"/>
    <property type="match status" value="1"/>
</dbReference>
<keyword evidence="2" id="KW-1185">Reference proteome</keyword>
<evidence type="ECO:0000313" key="2">
    <source>
        <dbReference type="Proteomes" id="UP000507470"/>
    </source>
</evidence>
<dbReference type="OrthoDB" id="1870062at2759"/>
<sequence>MKEIRKMNQEIMKIEKATENGLEVLDRMKSSIDGQNNIILMDAVSNMTKTLKSASLVSMGTELPARVQFFPYSGKLNAHNLIGNLNFVNPNEFLGEVFNVKYLPEAEDKINMAQCPVRSCEICENSPGSKYCVDCEQFFYSAASKARLFLDKYVLAAENSIRRAKEKIISSKMNPKNHEDEADKAKKDIVERMAVIIHVLYDTQDAYFNSIDKQKIKESRKLKQEILKIEKATENDQEVLNKMKNSIIDKIDVILLDSLSDITKTLKLISRVSAETTIPSSIQFHPVSTKPESGKLIGNINFVKLNTTVKEHDTVKTSIKVGDRVRVKPSVKKSASWVGLCLTS</sequence>
<name>A0A6J8AVU5_MYTCO</name>
<organism evidence="1 2">
    <name type="scientific">Mytilus coruscus</name>
    <name type="common">Sea mussel</name>
    <dbReference type="NCBI Taxonomy" id="42192"/>
    <lineage>
        <taxon>Eukaryota</taxon>
        <taxon>Metazoa</taxon>
        <taxon>Spiralia</taxon>
        <taxon>Lophotrochozoa</taxon>
        <taxon>Mollusca</taxon>
        <taxon>Bivalvia</taxon>
        <taxon>Autobranchia</taxon>
        <taxon>Pteriomorphia</taxon>
        <taxon>Mytilida</taxon>
        <taxon>Mytiloidea</taxon>
        <taxon>Mytilidae</taxon>
        <taxon>Mytilinae</taxon>
        <taxon>Mytilus</taxon>
    </lineage>
</organism>